<feature type="region of interest" description="Disordered" evidence="1">
    <location>
        <begin position="296"/>
        <end position="321"/>
    </location>
</feature>
<proteinExistence type="predicted"/>
<gene>
    <name evidence="2" type="primary">WBGene00098707</name>
</gene>
<feature type="region of interest" description="Disordered" evidence="1">
    <location>
        <begin position="17"/>
        <end position="36"/>
    </location>
</feature>
<dbReference type="CDD" id="cd00173">
    <property type="entry name" value="SH2"/>
    <property type="match status" value="1"/>
</dbReference>
<accession>A0A8R1YD61</accession>
<reference evidence="3" key="1">
    <citation type="journal article" date="2008" name="Nat. Genet.">
        <title>The Pristionchus pacificus genome provides a unique perspective on nematode lifestyle and parasitism.</title>
        <authorList>
            <person name="Dieterich C."/>
            <person name="Clifton S.W."/>
            <person name="Schuster L.N."/>
            <person name="Chinwalla A."/>
            <person name="Delehaunty K."/>
            <person name="Dinkelacker I."/>
            <person name="Fulton L."/>
            <person name="Fulton R."/>
            <person name="Godfrey J."/>
            <person name="Minx P."/>
            <person name="Mitreva M."/>
            <person name="Roeseler W."/>
            <person name="Tian H."/>
            <person name="Witte H."/>
            <person name="Yang S.P."/>
            <person name="Wilson R.K."/>
            <person name="Sommer R.J."/>
        </authorList>
    </citation>
    <scope>NUCLEOTIDE SEQUENCE [LARGE SCALE GENOMIC DNA]</scope>
    <source>
        <strain evidence="3">PS312</strain>
    </source>
</reference>
<reference evidence="2" key="2">
    <citation type="submission" date="2022-06" db="UniProtKB">
        <authorList>
            <consortium name="EnsemblMetazoa"/>
        </authorList>
    </citation>
    <scope>IDENTIFICATION</scope>
    <source>
        <strain evidence="2">PS312</strain>
    </source>
</reference>
<dbReference type="EnsemblMetazoa" id="PPA09153.1">
    <property type="protein sequence ID" value="PPA09153.1"/>
    <property type="gene ID" value="WBGene00098707"/>
</dbReference>
<dbReference type="SMART" id="SM00252">
    <property type="entry name" value="SH2"/>
    <property type="match status" value="1"/>
</dbReference>
<evidence type="ECO:0000313" key="2">
    <source>
        <dbReference type="EnsemblMetazoa" id="PPA09153.1"/>
    </source>
</evidence>
<protein>
    <submittedName>
        <fullName evidence="2">Shc-2</fullName>
    </submittedName>
</protein>
<dbReference type="SUPFAM" id="SSF50729">
    <property type="entry name" value="PH domain-like"/>
    <property type="match status" value="1"/>
</dbReference>
<dbReference type="InterPro" id="IPR000980">
    <property type="entry name" value="SH2"/>
</dbReference>
<evidence type="ECO:0000256" key="1">
    <source>
        <dbReference type="SAM" id="MobiDB-lite"/>
    </source>
</evidence>
<feature type="compositionally biased region" description="Basic and acidic residues" evidence="1">
    <location>
        <begin position="17"/>
        <end position="26"/>
    </location>
</feature>
<feature type="region of interest" description="Disordered" evidence="1">
    <location>
        <begin position="199"/>
        <end position="251"/>
    </location>
</feature>
<dbReference type="AlphaFoldDB" id="A0A2A6B5X0"/>
<dbReference type="Gene3D" id="2.30.29.30">
    <property type="entry name" value="Pleckstrin-homology domain (PH domain)/Phosphotyrosine-binding domain (PTB)"/>
    <property type="match status" value="1"/>
</dbReference>
<dbReference type="InterPro" id="IPR036860">
    <property type="entry name" value="SH2_dom_sf"/>
</dbReference>
<dbReference type="Pfam" id="PF00017">
    <property type="entry name" value="SH2"/>
    <property type="match status" value="1"/>
</dbReference>
<dbReference type="Gene3D" id="3.30.505.10">
    <property type="entry name" value="SH2 domain"/>
    <property type="match status" value="1"/>
</dbReference>
<dbReference type="PROSITE" id="PS50001">
    <property type="entry name" value="SH2"/>
    <property type="match status" value="1"/>
</dbReference>
<keyword evidence="3" id="KW-1185">Reference proteome</keyword>
<accession>A0A2A6B5X0</accession>
<dbReference type="OrthoDB" id="10013007at2759"/>
<dbReference type="PANTHER" id="PTHR15832">
    <property type="entry name" value="SHC (SRC HOMOLOGY DOMAIN C-TERMINAL) ADAPTOR HOMOLOG"/>
    <property type="match status" value="1"/>
</dbReference>
<dbReference type="InterPro" id="IPR011993">
    <property type="entry name" value="PH-like_dom_sf"/>
</dbReference>
<dbReference type="PANTHER" id="PTHR15832:SF2">
    <property type="entry name" value="SH2 DOMAIN-CONTAINING PROTEIN"/>
    <property type="match status" value="1"/>
</dbReference>
<organism evidence="2 3">
    <name type="scientific">Pristionchus pacificus</name>
    <name type="common">Parasitic nematode worm</name>
    <dbReference type="NCBI Taxonomy" id="54126"/>
    <lineage>
        <taxon>Eukaryota</taxon>
        <taxon>Metazoa</taxon>
        <taxon>Ecdysozoa</taxon>
        <taxon>Nematoda</taxon>
        <taxon>Chromadorea</taxon>
        <taxon>Rhabditida</taxon>
        <taxon>Rhabditina</taxon>
        <taxon>Diplogasteromorpha</taxon>
        <taxon>Diplogasteroidea</taxon>
        <taxon>Neodiplogasteridae</taxon>
        <taxon>Pristionchus</taxon>
    </lineage>
</organism>
<dbReference type="Proteomes" id="UP000005239">
    <property type="component" value="Unassembled WGS sequence"/>
</dbReference>
<dbReference type="SUPFAM" id="SSF55550">
    <property type="entry name" value="SH2 domain"/>
    <property type="match status" value="1"/>
</dbReference>
<sequence length="534" mass="61964">MVPRVISQIFTRHKVGDGTRKEKRVESCQSPPLLPLPLPPRADPSSLFIHPSFSSMRSISFTFDLLYLGSFPVSSGEEEEVYLRMAKSKIVDAPIRVQFTINNQSVTVSDEKKVLLTRTLAQMRNVFSRKAMHEVAFVAMEPPGSIYRRQCHLFRLDEPEQVDEMECVLDSAHRAFREREQPKERLEIRSVERREKRESLKMPYFPTPSTPLSEKRTSSTAFLSRLLGSKPRDDISDEGSDPKAKRRRRPVSAVFSQALHRFSSSTSTMKRMSTIEIPRYEERKEEVFQRRITPPLIEEEATLRESPRSATPPPPPELIRDEKWGESYYPVDEALEQQLSKVAYFVKNPARDTVYKQLLAHPSGAFVVRTSDKKSKRCLILSMRVDVDVNPNGIIHYLILRTENGYKFRGYDRWFPSIQCLCTHYSVMKENLPCPLVFVQWKKSQWDAAPPPPPRKPKTYDDQLKNNNNKYTYTHYSLRQRPISFDFIDNDENTRCAPSSNHIPSSYRHSMAYNSRLDYRHSRLIDPDTPIPSC</sequence>
<evidence type="ECO:0000313" key="3">
    <source>
        <dbReference type="Proteomes" id="UP000005239"/>
    </source>
</evidence>
<name>A0A2A6B5X0_PRIPA</name>